<name>A0A545TET5_9PROT</name>
<evidence type="ECO:0000256" key="1">
    <source>
        <dbReference type="ARBA" id="ARBA00023002"/>
    </source>
</evidence>
<evidence type="ECO:0000313" key="4">
    <source>
        <dbReference type="Proteomes" id="UP000315252"/>
    </source>
</evidence>
<protein>
    <submittedName>
        <fullName evidence="3">2-oxoacid:ferredoxin oxidoreductase subunit beta</fullName>
    </submittedName>
</protein>
<keyword evidence="1" id="KW-0560">Oxidoreductase</keyword>
<reference evidence="3 4" key="1">
    <citation type="submission" date="2019-06" db="EMBL/GenBank/DDBJ databases">
        <title>Whole genome sequence for Rhodospirillaceae sp. R148.</title>
        <authorList>
            <person name="Wang G."/>
        </authorList>
    </citation>
    <scope>NUCLEOTIDE SEQUENCE [LARGE SCALE GENOMIC DNA]</scope>
    <source>
        <strain evidence="3 4">R148</strain>
    </source>
</reference>
<keyword evidence="4" id="KW-1185">Reference proteome</keyword>
<proteinExistence type="predicted"/>
<dbReference type="GO" id="GO:0016625">
    <property type="term" value="F:oxidoreductase activity, acting on the aldehyde or oxo group of donors, iron-sulfur protein as acceptor"/>
    <property type="evidence" value="ECO:0007669"/>
    <property type="project" value="UniProtKB-ARBA"/>
</dbReference>
<dbReference type="AlphaFoldDB" id="A0A545TET5"/>
<dbReference type="InterPro" id="IPR051457">
    <property type="entry name" value="2-oxoacid:Fd_oxidoreductase"/>
</dbReference>
<dbReference type="InterPro" id="IPR029061">
    <property type="entry name" value="THDP-binding"/>
</dbReference>
<dbReference type="PANTHER" id="PTHR48084:SF4">
    <property type="entry name" value="2-OXOGLUTARATE OXIDOREDUCTASE SUBUNIT KORB"/>
    <property type="match status" value="1"/>
</dbReference>
<organism evidence="3 4">
    <name type="scientific">Denitrobaculum tricleocarpae</name>
    <dbReference type="NCBI Taxonomy" id="2591009"/>
    <lineage>
        <taxon>Bacteria</taxon>
        <taxon>Pseudomonadati</taxon>
        <taxon>Pseudomonadota</taxon>
        <taxon>Alphaproteobacteria</taxon>
        <taxon>Rhodospirillales</taxon>
        <taxon>Rhodospirillaceae</taxon>
        <taxon>Denitrobaculum</taxon>
    </lineage>
</organism>
<dbReference type="CDD" id="cd03375">
    <property type="entry name" value="TPP_OGFOR"/>
    <property type="match status" value="1"/>
</dbReference>
<dbReference type="OrthoDB" id="9775140at2"/>
<dbReference type="InterPro" id="IPR011766">
    <property type="entry name" value="TPP_enzyme_TPP-bd"/>
</dbReference>
<dbReference type="Pfam" id="PF02775">
    <property type="entry name" value="TPP_enzyme_C"/>
    <property type="match status" value="1"/>
</dbReference>
<dbReference type="EMBL" id="VHSH01000009">
    <property type="protein sequence ID" value="TQV75686.1"/>
    <property type="molecule type" value="Genomic_DNA"/>
</dbReference>
<dbReference type="GO" id="GO:0030976">
    <property type="term" value="F:thiamine pyrophosphate binding"/>
    <property type="evidence" value="ECO:0007669"/>
    <property type="project" value="InterPro"/>
</dbReference>
<evidence type="ECO:0000313" key="3">
    <source>
        <dbReference type="EMBL" id="TQV75686.1"/>
    </source>
</evidence>
<sequence>MNQVLTAKDFTTDQEVRWCPGCGDYAILKSVRTTLAKIGRPPHEVVFVSGIGCAARFPYYVDSYGFHTIHGRAPAVATGVKLANPDLDVWVVGGDGDFLSIGGNHLLHALRRNMDLNLLLLNNAIYGLTKGQYSPTSSVGTRSPSTPGGSVDRPLNAALMALGAGARFVARSADTLQDHLPEVLTRAQAHKGASFVEIFQNCIVYNDAVWAGMATKAESFEKTIRVAHGEPLVFGKERDKGLVFDSRNGRMELTEAGDDAEKLATIHDETNWALACALSSMEGGDLPTALGVLYCDPVNDYGSDQEARNHFTTLSRDELSSLLHDGGTWEVK</sequence>
<dbReference type="GO" id="GO:0044281">
    <property type="term" value="P:small molecule metabolic process"/>
    <property type="evidence" value="ECO:0007669"/>
    <property type="project" value="UniProtKB-ARBA"/>
</dbReference>
<dbReference type="Gene3D" id="3.40.50.970">
    <property type="match status" value="1"/>
</dbReference>
<dbReference type="RefSeq" id="WP_142898675.1">
    <property type="nucleotide sequence ID" value="NZ_ML660060.1"/>
</dbReference>
<accession>A0A545TET5</accession>
<dbReference type="GO" id="GO:0045333">
    <property type="term" value="P:cellular respiration"/>
    <property type="evidence" value="ECO:0007669"/>
    <property type="project" value="UniProtKB-ARBA"/>
</dbReference>
<feature type="domain" description="Thiamine pyrophosphate enzyme TPP-binding" evidence="2">
    <location>
        <begin position="54"/>
        <end position="198"/>
    </location>
</feature>
<dbReference type="SUPFAM" id="SSF52518">
    <property type="entry name" value="Thiamin diphosphate-binding fold (THDP-binding)"/>
    <property type="match status" value="1"/>
</dbReference>
<dbReference type="PANTHER" id="PTHR48084">
    <property type="entry name" value="2-OXOGLUTARATE OXIDOREDUCTASE SUBUNIT KORB-RELATED"/>
    <property type="match status" value="1"/>
</dbReference>
<dbReference type="Proteomes" id="UP000315252">
    <property type="component" value="Unassembled WGS sequence"/>
</dbReference>
<gene>
    <name evidence="3" type="ORF">FKG95_22440</name>
</gene>
<evidence type="ECO:0000259" key="2">
    <source>
        <dbReference type="Pfam" id="PF02775"/>
    </source>
</evidence>
<comment type="caution">
    <text evidence="3">The sequence shown here is derived from an EMBL/GenBank/DDBJ whole genome shotgun (WGS) entry which is preliminary data.</text>
</comment>